<name>A0ABR9RVZ0_9ACTN</name>
<gene>
    <name evidence="4" type="ORF">IEQ44_13670</name>
</gene>
<comment type="caution">
    <text evidence="4">The sequence shown here is derived from an EMBL/GenBank/DDBJ whole genome shotgun (WGS) entry which is preliminary data.</text>
</comment>
<evidence type="ECO:0000256" key="2">
    <source>
        <dbReference type="ARBA" id="ARBA00023315"/>
    </source>
</evidence>
<proteinExistence type="predicted"/>
<dbReference type="InterPro" id="IPR050832">
    <property type="entry name" value="Bact_Acetyltransf"/>
</dbReference>
<protein>
    <submittedName>
        <fullName evidence="4">GNAT family N-acetyltransferase</fullName>
    </submittedName>
</protein>
<feature type="domain" description="N-acetyltransferase" evidence="3">
    <location>
        <begin position="11"/>
        <end position="168"/>
    </location>
</feature>
<sequence>MSNLGSDRLDLRKRDLTTSDGKILREATLANLNWAEPRFTVSDVTSNPEFSHYVNLDPSRGDFGVVAVDEDNQWVGVAWVLFLPLDDPGYGFVDADTGEVSVSVIKHARRRGLGRDLMVRAIEMARDRGHRRLSLSVESDNPALALYRDLGFVDVDPDRLPGTMLLTW</sequence>
<dbReference type="EMBL" id="JADCSA010000015">
    <property type="protein sequence ID" value="MBE7325696.1"/>
    <property type="molecule type" value="Genomic_DNA"/>
</dbReference>
<dbReference type="PROSITE" id="PS51186">
    <property type="entry name" value="GNAT"/>
    <property type="match status" value="1"/>
</dbReference>
<organism evidence="4 5">
    <name type="scientific">Nocardioides malaquae</name>
    <dbReference type="NCBI Taxonomy" id="2773426"/>
    <lineage>
        <taxon>Bacteria</taxon>
        <taxon>Bacillati</taxon>
        <taxon>Actinomycetota</taxon>
        <taxon>Actinomycetes</taxon>
        <taxon>Propionibacteriales</taxon>
        <taxon>Nocardioidaceae</taxon>
        <taxon>Nocardioides</taxon>
    </lineage>
</organism>
<dbReference type="InterPro" id="IPR000182">
    <property type="entry name" value="GNAT_dom"/>
</dbReference>
<evidence type="ECO:0000259" key="3">
    <source>
        <dbReference type="PROSITE" id="PS51186"/>
    </source>
</evidence>
<dbReference type="Pfam" id="PF00583">
    <property type="entry name" value="Acetyltransf_1"/>
    <property type="match status" value="1"/>
</dbReference>
<dbReference type="CDD" id="cd04301">
    <property type="entry name" value="NAT_SF"/>
    <property type="match status" value="1"/>
</dbReference>
<keyword evidence="2" id="KW-0012">Acyltransferase</keyword>
<dbReference type="PANTHER" id="PTHR43877">
    <property type="entry name" value="AMINOALKYLPHOSPHONATE N-ACETYLTRANSFERASE-RELATED-RELATED"/>
    <property type="match status" value="1"/>
</dbReference>
<keyword evidence="1" id="KW-0808">Transferase</keyword>
<dbReference type="InterPro" id="IPR016181">
    <property type="entry name" value="Acyl_CoA_acyltransferase"/>
</dbReference>
<evidence type="ECO:0000256" key="1">
    <source>
        <dbReference type="ARBA" id="ARBA00022679"/>
    </source>
</evidence>
<dbReference type="Gene3D" id="3.40.630.30">
    <property type="match status" value="1"/>
</dbReference>
<dbReference type="PANTHER" id="PTHR43877:SF2">
    <property type="entry name" value="AMINOALKYLPHOSPHONATE N-ACETYLTRANSFERASE-RELATED"/>
    <property type="match status" value="1"/>
</dbReference>
<evidence type="ECO:0000313" key="4">
    <source>
        <dbReference type="EMBL" id="MBE7325696.1"/>
    </source>
</evidence>
<reference evidence="4 5" key="1">
    <citation type="submission" date="2020-10" db="EMBL/GenBank/DDBJ databases">
        <title>Nocardioides sp. isolated from sludge.</title>
        <authorList>
            <person name="Zhang X."/>
        </authorList>
    </citation>
    <scope>NUCLEOTIDE SEQUENCE [LARGE SCALE GENOMIC DNA]</scope>
    <source>
        <strain evidence="4 5">Y6</strain>
    </source>
</reference>
<accession>A0ABR9RVZ0</accession>
<dbReference type="SUPFAM" id="SSF55729">
    <property type="entry name" value="Acyl-CoA N-acyltransferases (Nat)"/>
    <property type="match status" value="1"/>
</dbReference>
<evidence type="ECO:0000313" key="5">
    <source>
        <dbReference type="Proteomes" id="UP000756387"/>
    </source>
</evidence>
<dbReference type="Proteomes" id="UP000756387">
    <property type="component" value="Unassembled WGS sequence"/>
</dbReference>
<keyword evidence="5" id="KW-1185">Reference proteome</keyword>
<dbReference type="RefSeq" id="WP_193639026.1">
    <property type="nucleotide sequence ID" value="NZ_JADCSA010000015.1"/>
</dbReference>